<feature type="region of interest" description="Disordered" evidence="2">
    <location>
        <begin position="1367"/>
        <end position="1398"/>
    </location>
</feature>
<dbReference type="PANTHER" id="PTHR10644">
    <property type="entry name" value="DNA REPAIR/RNA PROCESSING CPSF FAMILY"/>
    <property type="match status" value="1"/>
</dbReference>
<evidence type="ECO:0000256" key="1">
    <source>
        <dbReference type="ARBA" id="ARBA00023242"/>
    </source>
</evidence>
<accession>A0AAV6MHJ4</accession>
<evidence type="ECO:0000313" key="6">
    <source>
        <dbReference type="EMBL" id="KAG6580783.1"/>
    </source>
</evidence>
<dbReference type="InterPro" id="IPR018846">
    <property type="entry name" value="Beta-prop_RSE1/DDB1/CPSF1_1st"/>
</dbReference>
<dbReference type="InterPro" id="IPR004871">
    <property type="entry name" value="RSE1/DDB1/CPSF1_C"/>
</dbReference>
<keyword evidence="7" id="KW-1185">Reference proteome</keyword>
<gene>
    <name evidence="6" type="primary">Sf3b3</name>
    <name evidence="6" type="ORF">SDJN03_20785</name>
</gene>
<dbReference type="FunFam" id="2.130.10.10:FF:000642">
    <property type="entry name" value="Cleavage and polyadenylation specificity factor (CPSF) A subunit protein"/>
    <property type="match status" value="1"/>
</dbReference>
<dbReference type="InterPro" id="IPR058543">
    <property type="entry name" value="Beta-prop_RSE1/DDB1/CPSF1_2nd"/>
</dbReference>
<comment type="caution">
    <text evidence="6">The sequence shown here is derived from an EMBL/GenBank/DDBJ whole genome shotgun (WGS) entry which is preliminary data.</text>
</comment>
<dbReference type="InterPro" id="IPR050358">
    <property type="entry name" value="RSE1/DDB1/CFT1"/>
</dbReference>
<evidence type="ECO:0000313" key="7">
    <source>
        <dbReference type="Proteomes" id="UP000685013"/>
    </source>
</evidence>
<name>A0AAV6MHJ4_9ROSI</name>
<dbReference type="EMBL" id="JAGKQH010000014">
    <property type="protein sequence ID" value="KAG6580783.1"/>
    <property type="molecule type" value="Genomic_DNA"/>
</dbReference>
<evidence type="ECO:0000259" key="5">
    <source>
        <dbReference type="Pfam" id="PF23726"/>
    </source>
</evidence>
<evidence type="ECO:0000259" key="3">
    <source>
        <dbReference type="Pfam" id="PF03178"/>
    </source>
</evidence>
<feature type="region of interest" description="Disordered" evidence="2">
    <location>
        <begin position="1501"/>
        <end position="1520"/>
    </location>
</feature>
<dbReference type="Pfam" id="PF23726">
    <property type="entry name" value="Beta-prop_RSE1_2nd"/>
    <property type="match status" value="1"/>
</dbReference>
<feature type="non-terminal residue" evidence="6">
    <location>
        <position position="1"/>
    </location>
</feature>
<feature type="domain" description="RSE1/DDB1/CPSF1 second beta-propeller" evidence="5">
    <location>
        <begin position="510"/>
        <end position="898"/>
    </location>
</feature>
<dbReference type="GO" id="GO:0003676">
    <property type="term" value="F:nucleic acid binding"/>
    <property type="evidence" value="ECO:0007669"/>
    <property type="project" value="InterPro"/>
</dbReference>
<dbReference type="GO" id="GO:0005634">
    <property type="term" value="C:nucleus"/>
    <property type="evidence" value="ECO:0007669"/>
    <property type="project" value="InterPro"/>
</dbReference>
<dbReference type="Pfam" id="PF03178">
    <property type="entry name" value="CPSF_A"/>
    <property type="match status" value="1"/>
</dbReference>
<organism evidence="6 7">
    <name type="scientific">Cucurbita argyrosperma subsp. sororia</name>
    <dbReference type="NCBI Taxonomy" id="37648"/>
    <lineage>
        <taxon>Eukaryota</taxon>
        <taxon>Viridiplantae</taxon>
        <taxon>Streptophyta</taxon>
        <taxon>Embryophyta</taxon>
        <taxon>Tracheophyta</taxon>
        <taxon>Spermatophyta</taxon>
        <taxon>Magnoliopsida</taxon>
        <taxon>eudicotyledons</taxon>
        <taxon>Gunneridae</taxon>
        <taxon>Pentapetalae</taxon>
        <taxon>rosids</taxon>
        <taxon>fabids</taxon>
        <taxon>Cucurbitales</taxon>
        <taxon>Cucurbitaceae</taxon>
        <taxon>Cucurbiteae</taxon>
        <taxon>Cucurbita</taxon>
    </lineage>
</organism>
<evidence type="ECO:0000259" key="4">
    <source>
        <dbReference type="Pfam" id="PF10433"/>
    </source>
</evidence>
<dbReference type="Proteomes" id="UP000685013">
    <property type="component" value="Chromosome 14"/>
</dbReference>
<protein>
    <submittedName>
        <fullName evidence="6">Splicing factor 3B subunit 3</fullName>
    </submittedName>
</protein>
<evidence type="ECO:0000256" key="2">
    <source>
        <dbReference type="SAM" id="MobiDB-lite"/>
    </source>
</evidence>
<dbReference type="Pfam" id="PF10433">
    <property type="entry name" value="Beta-prop_RSE1_1st"/>
    <property type="match status" value="1"/>
</dbReference>
<feature type="domain" description="RSE1/DDB1/CPSF1 first beta-propeller" evidence="4">
    <location>
        <begin position="36"/>
        <end position="449"/>
    </location>
</feature>
<proteinExistence type="predicted"/>
<sequence>MAVSEEECSSAKSRSSSSTSSSTYYLAKCVLRGSVVLQVLYGHIRSPSSLDVVFGKETSIELVVIGEDGVVQSVCEQPVFGTIKDMAILPWNERFRPSYTQMLGKDLLIVISDSGKLSFLTFCNEMHRFLPVTHIQLSNPGNSRNQVGRMLASDSSGCFIAASAYENRLALFSTSVSAGSNIVDKRITYPPDGEGDSVAPRSMQKASICGAIWSMCFISKDHGHLTQDNNAVLAVLLNRKGAILNELLLLGWNIREQTIHVLSQFLEDGPLAYEVVEVPQSYGFALLFRVGDALLMDLRDAYSPCCVYRIGLHFPPNVEQNFIEESYRVQDADDEGLFNVAACALLELRDYDPMCIDSDDGSLNTNQNLVCSWSWEPGNNRNRRMIFGMDTGELFMIEMNLDSDGLKVNQSACLYKGLPYKALLWVEGGYLAALVEMGDGMVLKLENGRLIYANPIQNVAPILDMSVVDKHDEKQDQMFACCGMAPEGSLRIIRNGISVESLLRTAPIYQGITGIWTIKMKLSDAYHSYLVLSFVEETRVLSVGLSFIDVTDSVGFQSDICTLACGLLDDGLLVQIHQNAVRLCLPTKVAHSEGIELSSPARASWFPDNIGISLGAVGHNVIVVSTSNPCFLFILGVRKVSGYDYEIYEKQYLRLQNELSCISIPEKHFTQKESNFFMNSVENSIMSTLLNGVSSDYIIVIGTHRPSVEILSFVPSIGLRVLASGTISLMNILGNAVSGCIPQDVRLVLVDRFYILTGLRNGMLLRFEWPHSTMMNSSDMPMQSPVIPFLLTSPDSFNKELRNTTILEKHEDEIPSSLQLIAIRRIGITPVFLVPLTDWLDSDIIVLSDRPWLLHSARHGLSYTSISFQPSTHVTPVCSAECPNGLLFVAESSLHLVEMVHSKRLNVQKFHLGGTPRKVLYHSESKLLLVMRTQLINDTCSSDICCVDPLSGSILSSFKLEMGETGKSMELVRNGNEQVLIVGTSLSSGPAIMPSGEAESTKGRMIVLCLEHVQNSDTGSMTFCSKAGLSSLQTSPFREIVGYATEQLSSSSLCSSPDDASSDGIKLDETEAWQLRVVYSTTLPGMVLAICPYLDRYFLASAGNAFYVCGFPSDSFQRVKRLAVGRTRFMITSLTAHVTRIAVGDCRDGILFFSYQEDAKKLEQIYSDPSQRLVADCTLLDVDTAVVSDRKGSIAILSCSDRLEDNASPECNLTLNCAYYMGEIAMTLKKGSFSYKLPADDLLRGCTVPGSDFDSSHNTIIASTLLGSIVIFTPLSRDEYELLEAVQAKLAVHPLTCPILGNDHNEYRSRENPIGVPKILDGDILTQFLELTSMQQESVLSSSVGSAKPSSKSKPVSIPINQLKKLKMRGRSYSPSPPRSYGRRNRSPSPRGRGGRSRYLHTSLLVRNLRHDCRPEDVHGLFGRFGPLKDIYLPRDYYSGNMLVSSENHVALDLSSLLILLMPRVGPTVTSVPPCNIHNHRTMVEKMHVVQSIIPLLGVDDTQGQSRQGDGGTGSNPTQGHHMIQGAAVIAGAGVIAAIAEAILGKPVYDLENAFSWDFEK</sequence>
<reference evidence="6 7" key="1">
    <citation type="journal article" date="2021" name="Hortic Res">
        <title>The domestication of Cucurbita argyrosperma as revealed by the genome of its wild relative.</title>
        <authorList>
            <person name="Barrera-Redondo J."/>
            <person name="Sanchez-de la Vega G."/>
            <person name="Aguirre-Liguori J.A."/>
            <person name="Castellanos-Morales G."/>
            <person name="Gutierrez-Guerrero Y.T."/>
            <person name="Aguirre-Dugua X."/>
            <person name="Aguirre-Planter E."/>
            <person name="Tenaillon M.I."/>
            <person name="Lira-Saade R."/>
            <person name="Eguiarte L.E."/>
        </authorList>
    </citation>
    <scope>NUCLEOTIDE SEQUENCE [LARGE SCALE GENOMIC DNA]</scope>
    <source>
        <strain evidence="6">JBR-2021</strain>
    </source>
</reference>
<keyword evidence="1" id="KW-0539">Nucleus</keyword>
<feature type="domain" description="RSE1/DDB1/CPSF1 C-terminal" evidence="3">
    <location>
        <begin position="1072"/>
        <end position="1329"/>
    </location>
</feature>